<gene>
    <name evidence="1" type="ORF">KP004_12045</name>
</gene>
<dbReference type="Pfam" id="PF02585">
    <property type="entry name" value="PIG-L"/>
    <property type="match status" value="1"/>
</dbReference>
<dbReference type="PANTHER" id="PTHR12993">
    <property type="entry name" value="N-ACETYLGLUCOSAMINYL-PHOSPHATIDYLINOSITOL DE-N-ACETYLASE-RELATED"/>
    <property type="match status" value="1"/>
</dbReference>
<dbReference type="InterPro" id="IPR003737">
    <property type="entry name" value="GlcNAc_PI_deacetylase-related"/>
</dbReference>
<name>A0ABX8J4T3_9BACT</name>
<dbReference type="PANTHER" id="PTHR12993:SF29">
    <property type="entry name" value="BLR3841 PROTEIN"/>
    <property type="match status" value="1"/>
</dbReference>
<keyword evidence="2" id="KW-1185">Reference proteome</keyword>
<dbReference type="Proteomes" id="UP000683557">
    <property type="component" value="Chromosome"/>
</dbReference>
<proteinExistence type="predicted"/>
<dbReference type="EMBL" id="CP076723">
    <property type="protein sequence ID" value="QWV91957.1"/>
    <property type="molecule type" value="Genomic_DNA"/>
</dbReference>
<accession>A0ABX8J4T3</accession>
<dbReference type="RefSeq" id="WP_216798783.1">
    <property type="nucleotide sequence ID" value="NZ_CP076723.1"/>
</dbReference>
<evidence type="ECO:0000313" key="1">
    <source>
        <dbReference type="EMBL" id="QWV91957.1"/>
    </source>
</evidence>
<organism evidence="1 2">
    <name type="scientific">Geomonas oryzisoli</name>
    <dbReference type="NCBI Taxonomy" id="2847992"/>
    <lineage>
        <taxon>Bacteria</taxon>
        <taxon>Pseudomonadati</taxon>
        <taxon>Thermodesulfobacteriota</taxon>
        <taxon>Desulfuromonadia</taxon>
        <taxon>Geobacterales</taxon>
        <taxon>Geobacteraceae</taxon>
        <taxon>Geomonas</taxon>
    </lineage>
</organism>
<protein>
    <submittedName>
        <fullName evidence="1">PIG-L family deacetylase</fullName>
    </submittedName>
</protein>
<sequence>MIRSFKRILVLAPHTDDGEFGCGGTLTRFIDEQKEVFYAAFSDCEKSLPPGCPSGTLARELGEATSLLKIPAANVFNLGFEVRCFPRDRQEILDSMVKLGKDIRPDLVFLPSSQDLHQDHGTIASEGLRAFKLSSTILGYEVPWNNLSFNTTCFVTLTEDHLKTKIAALACYRSQNQRFYSSEEFLRSLAITRGTQVGVKYAETFEVLRWIM</sequence>
<reference evidence="1 2" key="1">
    <citation type="submission" date="2021-06" db="EMBL/GenBank/DDBJ databases">
        <title>Gemonas diversity in paddy soil.</title>
        <authorList>
            <person name="Liu G."/>
        </authorList>
    </citation>
    <scope>NUCLEOTIDE SEQUENCE [LARGE SCALE GENOMIC DNA]</scope>
    <source>
        <strain evidence="1 2">RG10</strain>
    </source>
</reference>
<evidence type="ECO:0000313" key="2">
    <source>
        <dbReference type="Proteomes" id="UP000683557"/>
    </source>
</evidence>